<dbReference type="HAMAP" id="MF_00376">
    <property type="entry name" value="Dephospho_CoA_kinase"/>
    <property type="match status" value="1"/>
</dbReference>
<dbReference type="PANTHER" id="PTHR10695">
    <property type="entry name" value="DEPHOSPHO-COA KINASE-RELATED"/>
    <property type="match status" value="1"/>
</dbReference>
<dbReference type="CDD" id="cd02022">
    <property type="entry name" value="DPCK"/>
    <property type="match status" value="1"/>
</dbReference>
<dbReference type="AlphaFoldDB" id="A0A2K2H5X2"/>
<keyword evidence="5" id="KW-0808">Transferase</keyword>
<dbReference type="SUPFAM" id="SSF52540">
    <property type="entry name" value="P-loop containing nucleoside triphosphate hydrolases"/>
    <property type="match status" value="1"/>
</dbReference>
<dbReference type="EMBL" id="PPFX01000062">
    <property type="protein sequence ID" value="PNU18613.1"/>
    <property type="molecule type" value="Genomic_DNA"/>
</dbReference>
<keyword evidence="3 5" id="KW-0067">ATP-binding</keyword>
<evidence type="ECO:0000256" key="1">
    <source>
        <dbReference type="ARBA" id="ARBA00009018"/>
    </source>
</evidence>
<comment type="function">
    <text evidence="5">Catalyzes the phosphorylation of the 3'-hydroxyl group of dephosphocoenzyme A to form coenzyme A.</text>
</comment>
<dbReference type="PROSITE" id="PS51219">
    <property type="entry name" value="DPCK"/>
    <property type="match status" value="1"/>
</dbReference>
<dbReference type="GO" id="GO:0005737">
    <property type="term" value="C:cytoplasm"/>
    <property type="evidence" value="ECO:0007669"/>
    <property type="project" value="UniProtKB-SubCell"/>
</dbReference>
<comment type="catalytic activity">
    <reaction evidence="5">
        <text>3'-dephospho-CoA + ATP = ADP + CoA + H(+)</text>
        <dbReference type="Rhea" id="RHEA:18245"/>
        <dbReference type="ChEBI" id="CHEBI:15378"/>
        <dbReference type="ChEBI" id="CHEBI:30616"/>
        <dbReference type="ChEBI" id="CHEBI:57287"/>
        <dbReference type="ChEBI" id="CHEBI:57328"/>
        <dbReference type="ChEBI" id="CHEBI:456216"/>
        <dbReference type="EC" id="2.7.1.24"/>
    </reaction>
</comment>
<evidence type="ECO:0000256" key="3">
    <source>
        <dbReference type="ARBA" id="ARBA00022840"/>
    </source>
</evidence>
<reference evidence="7 8" key="1">
    <citation type="journal article" date="2018" name="Genome Announc.">
        <title>Genome Sequence of Geothermobacter sp. HR-1 Iron Reducer from the Loihi Seamount.</title>
        <authorList>
            <person name="Smith H."/>
            <person name="Abuyen K."/>
            <person name="Tremblay J."/>
            <person name="Savalia P."/>
            <person name="Perez-Rodriguez I."/>
            <person name="Emerson D."/>
            <person name="Tully B."/>
            <person name="Amend J."/>
        </authorList>
    </citation>
    <scope>NUCLEOTIDE SEQUENCE [LARGE SCALE GENOMIC DNA]</scope>
    <source>
        <strain evidence="7 8">HR-1</strain>
    </source>
</reference>
<evidence type="ECO:0000256" key="2">
    <source>
        <dbReference type="ARBA" id="ARBA00022741"/>
    </source>
</evidence>
<dbReference type="EC" id="2.7.1.24" evidence="5 6"/>
<comment type="similarity">
    <text evidence="1 5">Belongs to the CoaE family.</text>
</comment>
<dbReference type="Proteomes" id="UP000236340">
    <property type="component" value="Unassembled WGS sequence"/>
</dbReference>
<feature type="binding site" evidence="5">
    <location>
        <begin position="10"/>
        <end position="15"/>
    </location>
    <ligand>
        <name>ATP</name>
        <dbReference type="ChEBI" id="CHEBI:30616"/>
    </ligand>
</feature>
<keyword evidence="5" id="KW-0963">Cytoplasm</keyword>
<dbReference type="GO" id="GO:0004140">
    <property type="term" value="F:dephospho-CoA kinase activity"/>
    <property type="evidence" value="ECO:0007669"/>
    <property type="project" value="UniProtKB-UniRule"/>
</dbReference>
<organism evidence="7 8">
    <name type="scientific">Geothermobacter hydrogeniphilus</name>
    <dbReference type="NCBI Taxonomy" id="1969733"/>
    <lineage>
        <taxon>Bacteria</taxon>
        <taxon>Pseudomonadati</taxon>
        <taxon>Thermodesulfobacteriota</taxon>
        <taxon>Desulfuromonadia</taxon>
        <taxon>Desulfuromonadales</taxon>
        <taxon>Geothermobacteraceae</taxon>
        <taxon>Geothermobacter</taxon>
    </lineage>
</organism>
<name>A0A2K2H5X2_9BACT</name>
<dbReference type="RefSeq" id="WP_103116865.1">
    <property type="nucleotide sequence ID" value="NZ_PPFX01000062.1"/>
</dbReference>
<dbReference type="NCBIfam" id="TIGR00152">
    <property type="entry name" value="dephospho-CoA kinase"/>
    <property type="match status" value="1"/>
</dbReference>
<dbReference type="InterPro" id="IPR001977">
    <property type="entry name" value="Depp_CoAkinase"/>
</dbReference>
<evidence type="ECO:0000256" key="4">
    <source>
        <dbReference type="ARBA" id="ARBA00022993"/>
    </source>
</evidence>
<comment type="pathway">
    <text evidence="5">Cofactor biosynthesis; coenzyme A biosynthesis; CoA from (R)-pantothenate: step 5/5.</text>
</comment>
<evidence type="ECO:0000313" key="7">
    <source>
        <dbReference type="EMBL" id="PNU18613.1"/>
    </source>
</evidence>
<gene>
    <name evidence="5" type="primary">coaE</name>
    <name evidence="7" type="ORF">C2E25_16775</name>
</gene>
<keyword evidence="5 7" id="KW-0418">Kinase</keyword>
<proteinExistence type="inferred from homology"/>
<dbReference type="UniPathway" id="UPA00241">
    <property type="reaction ID" value="UER00356"/>
</dbReference>
<dbReference type="GO" id="GO:0005524">
    <property type="term" value="F:ATP binding"/>
    <property type="evidence" value="ECO:0007669"/>
    <property type="project" value="UniProtKB-UniRule"/>
</dbReference>
<evidence type="ECO:0000313" key="8">
    <source>
        <dbReference type="Proteomes" id="UP000236340"/>
    </source>
</evidence>
<dbReference type="Pfam" id="PF01121">
    <property type="entry name" value="CoaE"/>
    <property type="match status" value="1"/>
</dbReference>
<dbReference type="InterPro" id="IPR027417">
    <property type="entry name" value="P-loop_NTPase"/>
</dbReference>
<evidence type="ECO:0000256" key="6">
    <source>
        <dbReference type="NCBIfam" id="TIGR00152"/>
    </source>
</evidence>
<dbReference type="OrthoDB" id="9812943at2"/>
<evidence type="ECO:0000256" key="5">
    <source>
        <dbReference type="HAMAP-Rule" id="MF_00376"/>
    </source>
</evidence>
<dbReference type="PANTHER" id="PTHR10695:SF46">
    <property type="entry name" value="BIFUNCTIONAL COENZYME A SYNTHASE-RELATED"/>
    <property type="match status" value="1"/>
</dbReference>
<protein>
    <recommendedName>
        <fullName evidence="5 6">Dephospho-CoA kinase</fullName>
        <ecNumber evidence="5 6">2.7.1.24</ecNumber>
    </recommendedName>
    <alternativeName>
        <fullName evidence="5">Dephosphocoenzyme A kinase</fullName>
    </alternativeName>
</protein>
<sequence length="200" mass="21214">MVLGVTGNIASGKSRIARLFGELGAAVVSADLLAREAVAPGSGALQRIVDRFGRGVLLADGELDRAALGQLVFADPAARRDLEAITHPAIADLAVRRLAALRAEGPSLIVYEAPLLYEAGAEDRVDRVLVVTVDPKVQLARLMARDQLDAVAARQRIDAQLPQALKAARADYVIDNSGRWQDCAAQVRELYARLSGGRGG</sequence>
<comment type="subcellular location">
    <subcellularLocation>
        <location evidence="5">Cytoplasm</location>
    </subcellularLocation>
</comment>
<keyword evidence="2 5" id="KW-0547">Nucleotide-binding</keyword>
<accession>A0A2K2H5X2</accession>
<keyword evidence="4 5" id="KW-0173">Coenzyme A biosynthesis</keyword>
<comment type="caution">
    <text evidence="7">The sequence shown here is derived from an EMBL/GenBank/DDBJ whole genome shotgun (WGS) entry which is preliminary data.</text>
</comment>
<dbReference type="GO" id="GO:0015937">
    <property type="term" value="P:coenzyme A biosynthetic process"/>
    <property type="evidence" value="ECO:0007669"/>
    <property type="project" value="UniProtKB-UniRule"/>
</dbReference>
<dbReference type="Gene3D" id="3.40.50.300">
    <property type="entry name" value="P-loop containing nucleotide triphosphate hydrolases"/>
    <property type="match status" value="1"/>
</dbReference>